<evidence type="ECO:0000313" key="2">
    <source>
        <dbReference type="EMBL" id="PQQ14687.1"/>
    </source>
</evidence>
<dbReference type="Proteomes" id="UP000250321">
    <property type="component" value="Unassembled WGS sequence"/>
</dbReference>
<evidence type="ECO:0000256" key="1">
    <source>
        <dbReference type="SAM" id="MobiDB-lite"/>
    </source>
</evidence>
<keyword evidence="3" id="KW-1185">Reference proteome</keyword>
<organism evidence="2 3">
    <name type="scientific">Prunus yedoensis var. nudiflora</name>
    <dbReference type="NCBI Taxonomy" id="2094558"/>
    <lineage>
        <taxon>Eukaryota</taxon>
        <taxon>Viridiplantae</taxon>
        <taxon>Streptophyta</taxon>
        <taxon>Embryophyta</taxon>
        <taxon>Tracheophyta</taxon>
        <taxon>Spermatophyta</taxon>
        <taxon>Magnoliopsida</taxon>
        <taxon>eudicotyledons</taxon>
        <taxon>Gunneridae</taxon>
        <taxon>Pentapetalae</taxon>
        <taxon>rosids</taxon>
        <taxon>fabids</taxon>
        <taxon>Rosales</taxon>
        <taxon>Rosaceae</taxon>
        <taxon>Amygdaloideae</taxon>
        <taxon>Amygdaleae</taxon>
        <taxon>Prunus</taxon>
    </lineage>
</organism>
<name>A0A314Z9G4_PRUYE</name>
<reference evidence="2 3" key="1">
    <citation type="submission" date="2018-02" db="EMBL/GenBank/DDBJ databases">
        <title>Draft genome of wild Prunus yedoensis var. nudiflora.</title>
        <authorList>
            <person name="Baek S."/>
            <person name="Kim J.-H."/>
            <person name="Choi K."/>
            <person name="Kim G.-B."/>
            <person name="Cho A."/>
            <person name="Jang H."/>
            <person name="Shin C.-H."/>
            <person name="Yu H.-J."/>
            <person name="Mun J.-H."/>
        </authorList>
    </citation>
    <scope>NUCLEOTIDE SEQUENCE [LARGE SCALE GENOMIC DNA]</scope>
    <source>
        <strain evidence="3">cv. Jeju island</strain>
        <tissue evidence="2">Leaf</tissue>
    </source>
</reference>
<dbReference type="Gene3D" id="3.30.200.20">
    <property type="entry name" value="Phosphorylase Kinase, domain 1"/>
    <property type="match status" value="1"/>
</dbReference>
<protein>
    <recommendedName>
        <fullName evidence="4">Protein kinase domain-containing protein</fullName>
    </recommendedName>
</protein>
<gene>
    <name evidence="2" type="ORF">Pyn_30981</name>
</gene>
<evidence type="ECO:0000313" key="3">
    <source>
        <dbReference type="Proteomes" id="UP000250321"/>
    </source>
</evidence>
<dbReference type="SUPFAM" id="SSF56112">
    <property type="entry name" value="Protein kinase-like (PK-like)"/>
    <property type="match status" value="1"/>
</dbReference>
<sequence length="123" mass="14143">MSKKRIELSPAQESRKPRNMGFQRRNVPEFKRRSLTKAKNPNDQFQRDEAIGHSCGIVYGCIHIISKERVVIKIYDENKENSATTGQVAMEVSSLINVHDSRYIVKLLDYKVSERGVHEVVIT</sequence>
<dbReference type="InterPro" id="IPR011009">
    <property type="entry name" value="Kinase-like_dom_sf"/>
</dbReference>
<feature type="region of interest" description="Disordered" evidence="1">
    <location>
        <begin position="1"/>
        <end position="45"/>
    </location>
</feature>
<dbReference type="EMBL" id="PJQY01000251">
    <property type="protein sequence ID" value="PQQ14687.1"/>
    <property type="molecule type" value="Genomic_DNA"/>
</dbReference>
<accession>A0A314Z9G4</accession>
<evidence type="ECO:0008006" key="4">
    <source>
        <dbReference type="Google" id="ProtNLM"/>
    </source>
</evidence>
<dbReference type="AlphaFoldDB" id="A0A314Z9G4"/>
<comment type="caution">
    <text evidence="2">The sequence shown here is derived from an EMBL/GenBank/DDBJ whole genome shotgun (WGS) entry which is preliminary data.</text>
</comment>
<proteinExistence type="predicted"/>